<keyword evidence="3" id="KW-1185">Reference proteome</keyword>
<reference evidence="2" key="2">
    <citation type="journal article" date="2022" name="Res Sq">
        <title>Comparative Genomics Reveals Insights into the Divergent Evolution of Astigmatic Mites and Household Pest Adaptations.</title>
        <authorList>
            <person name="Xiong Q."/>
            <person name="Wan A.T.-Y."/>
            <person name="Liu X.-Y."/>
            <person name="Fung C.S.-H."/>
            <person name="Xiao X."/>
            <person name="Malainual N."/>
            <person name="Hou J."/>
            <person name="Wang L."/>
            <person name="Wang M."/>
            <person name="Yang K."/>
            <person name="Cui Y."/>
            <person name="Leung E."/>
            <person name="Nong W."/>
            <person name="Shin S.-K."/>
            <person name="Au S."/>
            <person name="Jeong K.Y."/>
            <person name="Chew F.T."/>
            <person name="Hui J."/>
            <person name="Leung T.F."/>
            <person name="Tungtrongchitr A."/>
            <person name="Zhong N."/>
            <person name="Liu Z."/>
            <person name="Tsui S."/>
        </authorList>
    </citation>
    <scope>NUCLEOTIDE SEQUENCE</scope>
    <source>
        <strain evidence="2">Derf</strain>
        <tissue evidence="2">Whole organism</tissue>
    </source>
</reference>
<name>A0A922L0F9_DERFA</name>
<dbReference type="AlphaFoldDB" id="A0A922L0F9"/>
<accession>A0A922L0F9</accession>
<protein>
    <submittedName>
        <fullName evidence="2">Uncharacterized protein</fullName>
    </submittedName>
</protein>
<evidence type="ECO:0000313" key="2">
    <source>
        <dbReference type="EMBL" id="KAH9506723.1"/>
    </source>
</evidence>
<feature type="region of interest" description="Disordered" evidence="1">
    <location>
        <begin position="444"/>
        <end position="495"/>
    </location>
</feature>
<gene>
    <name evidence="2" type="ORF">DERF_011440</name>
</gene>
<comment type="caution">
    <text evidence="2">The sequence shown here is derived from an EMBL/GenBank/DDBJ whole genome shotgun (WGS) entry which is preliminary data.</text>
</comment>
<dbReference type="Proteomes" id="UP000790347">
    <property type="component" value="Unassembled WGS sequence"/>
</dbReference>
<reference evidence="2" key="1">
    <citation type="submission" date="2013-05" db="EMBL/GenBank/DDBJ databases">
        <authorList>
            <person name="Yim A.K.Y."/>
            <person name="Chan T.F."/>
            <person name="Ji K.M."/>
            <person name="Liu X.Y."/>
            <person name="Zhou J.W."/>
            <person name="Li R.Q."/>
            <person name="Yang K.Y."/>
            <person name="Li J."/>
            <person name="Li M."/>
            <person name="Law P.T.W."/>
            <person name="Wu Y.L."/>
            <person name="Cai Z.L."/>
            <person name="Qin H."/>
            <person name="Bao Y."/>
            <person name="Leung R.K.K."/>
            <person name="Ng P.K.S."/>
            <person name="Zou J."/>
            <person name="Zhong X.J."/>
            <person name="Ran P.X."/>
            <person name="Zhong N.S."/>
            <person name="Liu Z.G."/>
            <person name="Tsui S.K.W."/>
        </authorList>
    </citation>
    <scope>NUCLEOTIDE SEQUENCE</scope>
    <source>
        <strain evidence="2">Derf</strain>
        <tissue evidence="2">Whole organism</tissue>
    </source>
</reference>
<feature type="compositionally biased region" description="Basic residues" evidence="1">
    <location>
        <begin position="460"/>
        <end position="481"/>
    </location>
</feature>
<dbReference type="EMBL" id="ASGP02000005">
    <property type="protein sequence ID" value="KAH9506723.1"/>
    <property type="molecule type" value="Genomic_DNA"/>
</dbReference>
<evidence type="ECO:0000313" key="3">
    <source>
        <dbReference type="Proteomes" id="UP000790347"/>
    </source>
</evidence>
<proteinExistence type="predicted"/>
<feature type="compositionally biased region" description="Low complexity" evidence="1">
    <location>
        <begin position="444"/>
        <end position="454"/>
    </location>
</feature>
<evidence type="ECO:0000256" key="1">
    <source>
        <dbReference type="SAM" id="MobiDB-lite"/>
    </source>
</evidence>
<organism evidence="2 3">
    <name type="scientific">Dermatophagoides farinae</name>
    <name type="common">American house dust mite</name>
    <dbReference type="NCBI Taxonomy" id="6954"/>
    <lineage>
        <taxon>Eukaryota</taxon>
        <taxon>Metazoa</taxon>
        <taxon>Ecdysozoa</taxon>
        <taxon>Arthropoda</taxon>
        <taxon>Chelicerata</taxon>
        <taxon>Arachnida</taxon>
        <taxon>Acari</taxon>
        <taxon>Acariformes</taxon>
        <taxon>Sarcoptiformes</taxon>
        <taxon>Astigmata</taxon>
        <taxon>Psoroptidia</taxon>
        <taxon>Analgoidea</taxon>
        <taxon>Pyroglyphidae</taxon>
        <taxon>Dermatophagoidinae</taxon>
        <taxon>Dermatophagoides</taxon>
    </lineage>
</organism>
<sequence length="564" mass="63260">MFIQDEDDISSTASLTNTNLQSVDNLFLFMLTSFASNTSNIYSQPILTKNSHWIHSSILIIIKQTPQQHSSRTRFSFFFLFFDLKTGAMILPLKNFVEIIAIIIVCIIVENSECSDFIINETITLTTTSPDITTSSSNENLLNDLRNFILNLKQNPLDDGSNVSVDQSPPFTTTEGKIIDEINTEPPLIIPKEVKHPPSIEIEKEFPIIHETDKPPPPPPAIRRGFRRPILRKTTSPPVIEKVTMPPKSNSTETLKIFRGLNRPIPSRKFKPPSSTESVVTETPTISIVNKQPPETRRRRPTFLRRPTTIATTTISPIIETQPPSITTLSEMEQSTTESTTITQKVTEPPPTTTPFFTTVNDNPTITTDDQTPIMTTITTKSPRKTKSRTGKKVPEQTKNVDLVVVSKTNRPISKSNKNCSNDWSCRGAKTCNDDDECNNHNAITTTGATNNGKNDNRKTSRKNSNRSRSRNSKKSKKNGKRISSTSTTKKKAAEQIQIERQPHCEMVVCELPCYIFKSGTDVCPECSCPEANSDRIQFIATSGFEPAFRLSNKRNQSRVFRLN</sequence>